<feature type="compositionally biased region" description="Basic and acidic residues" evidence="1">
    <location>
        <begin position="13"/>
        <end position="25"/>
    </location>
</feature>
<evidence type="ECO:0000313" key="5">
    <source>
        <dbReference type="Proteomes" id="UP000607197"/>
    </source>
</evidence>
<proteinExistence type="predicted"/>
<keyword evidence="2" id="KW-0472">Membrane</keyword>
<evidence type="ECO:0000256" key="2">
    <source>
        <dbReference type="SAM" id="Phobius"/>
    </source>
</evidence>
<evidence type="ECO:0000313" key="4">
    <source>
        <dbReference type="EMBL" id="GGL60422.1"/>
    </source>
</evidence>
<keyword evidence="2" id="KW-0812">Transmembrane</keyword>
<protein>
    <recommendedName>
        <fullName evidence="3">DUF8060 domain-containing protein</fullName>
    </recommendedName>
</protein>
<accession>A0A830FC87</accession>
<reference evidence="4" key="1">
    <citation type="journal article" date="2014" name="Int. J. Syst. Evol. Microbiol.">
        <title>Complete genome sequence of Corynebacterium casei LMG S-19264T (=DSM 44701T), isolated from a smear-ripened cheese.</title>
        <authorList>
            <consortium name="US DOE Joint Genome Institute (JGI-PGF)"/>
            <person name="Walter F."/>
            <person name="Albersmeier A."/>
            <person name="Kalinowski J."/>
            <person name="Ruckert C."/>
        </authorList>
    </citation>
    <scope>NUCLEOTIDE SEQUENCE</scope>
    <source>
        <strain evidence="4">JCM 19596</strain>
    </source>
</reference>
<reference evidence="4" key="2">
    <citation type="submission" date="2020-09" db="EMBL/GenBank/DDBJ databases">
        <authorList>
            <person name="Sun Q."/>
            <person name="Ohkuma M."/>
        </authorList>
    </citation>
    <scope>NUCLEOTIDE SEQUENCE</scope>
    <source>
        <strain evidence="4">JCM 19596</strain>
    </source>
</reference>
<evidence type="ECO:0000256" key="1">
    <source>
        <dbReference type="SAM" id="MobiDB-lite"/>
    </source>
</evidence>
<dbReference type="Proteomes" id="UP000607197">
    <property type="component" value="Unassembled WGS sequence"/>
</dbReference>
<feature type="region of interest" description="Disordered" evidence="1">
    <location>
        <begin position="1"/>
        <end position="37"/>
    </location>
</feature>
<dbReference type="AlphaFoldDB" id="A0A830FC87"/>
<dbReference type="OrthoDB" id="307104at2157"/>
<sequence length="112" mass="12003">MSDQTGNGNETETADRDPEAAVERAESDEDEASDAGSMGTRARRVLLWVGVGVCALVALFAVVGAYQSIHDAVYIWIADEYQPLFNAAFDLVVLCIAGLVASRLVDRADALR</sequence>
<dbReference type="Pfam" id="PF26256">
    <property type="entry name" value="DUF8060"/>
    <property type="match status" value="1"/>
</dbReference>
<comment type="caution">
    <text evidence="4">The sequence shown here is derived from an EMBL/GenBank/DDBJ whole genome shotgun (WGS) entry which is preliminary data.</text>
</comment>
<organism evidence="4 5">
    <name type="scientific">Halocalculus aciditolerans</name>
    <dbReference type="NCBI Taxonomy" id="1383812"/>
    <lineage>
        <taxon>Archaea</taxon>
        <taxon>Methanobacteriati</taxon>
        <taxon>Methanobacteriota</taxon>
        <taxon>Stenosarchaea group</taxon>
        <taxon>Halobacteria</taxon>
        <taxon>Halobacteriales</taxon>
        <taxon>Halobacteriaceae</taxon>
        <taxon>Halocalculus</taxon>
    </lineage>
</organism>
<name>A0A830FC87_9EURY</name>
<feature type="compositionally biased region" description="Polar residues" evidence="1">
    <location>
        <begin position="1"/>
        <end position="11"/>
    </location>
</feature>
<feature type="transmembrane region" description="Helical" evidence="2">
    <location>
        <begin position="45"/>
        <end position="67"/>
    </location>
</feature>
<gene>
    <name evidence="4" type="ORF">GCM10009039_18340</name>
</gene>
<evidence type="ECO:0000259" key="3">
    <source>
        <dbReference type="Pfam" id="PF26256"/>
    </source>
</evidence>
<keyword evidence="5" id="KW-1185">Reference proteome</keyword>
<dbReference type="InterPro" id="IPR058373">
    <property type="entry name" value="DUF8060"/>
</dbReference>
<dbReference type="EMBL" id="BMPG01000002">
    <property type="protein sequence ID" value="GGL60422.1"/>
    <property type="molecule type" value="Genomic_DNA"/>
</dbReference>
<keyword evidence="2" id="KW-1133">Transmembrane helix</keyword>
<dbReference type="RefSeq" id="WP_188978170.1">
    <property type="nucleotide sequence ID" value="NZ_BMPG01000002.1"/>
</dbReference>
<feature type="domain" description="DUF8060" evidence="3">
    <location>
        <begin position="10"/>
        <end position="108"/>
    </location>
</feature>
<feature type="transmembrane region" description="Helical" evidence="2">
    <location>
        <begin position="87"/>
        <end position="105"/>
    </location>
</feature>